<proteinExistence type="predicted"/>
<dbReference type="Proteomes" id="UP001139263">
    <property type="component" value="Unassembled WGS sequence"/>
</dbReference>
<organism evidence="2 3">
    <name type="scientific">Sulfoacidibacillus ferrooxidans</name>
    <dbReference type="NCBI Taxonomy" id="2005001"/>
    <lineage>
        <taxon>Bacteria</taxon>
        <taxon>Bacillati</taxon>
        <taxon>Bacillota</taxon>
        <taxon>Bacilli</taxon>
        <taxon>Bacillales</taxon>
        <taxon>Alicyclobacillaceae</taxon>
        <taxon>Sulfoacidibacillus</taxon>
    </lineage>
</organism>
<feature type="domain" description="Helix-turn-helix conjugative transposon-like" evidence="1">
    <location>
        <begin position="7"/>
        <end position="58"/>
    </location>
</feature>
<accession>A0A9X1VB52</accession>
<dbReference type="EMBL" id="JALBUF010000026">
    <property type="protein sequence ID" value="MCI0184788.1"/>
    <property type="molecule type" value="Genomic_DNA"/>
</dbReference>
<reference evidence="2" key="1">
    <citation type="submission" date="2022-03" db="EMBL/GenBank/DDBJ databases">
        <title>Draft Genome Sequence of Firmicute Strain S0AB, a Heterotrophic Iron/Sulfur-Oxidizing Extreme Acidophile.</title>
        <authorList>
            <person name="Vergara E."/>
            <person name="Pakostova E."/>
            <person name="Johnson D.B."/>
            <person name="Holmes D.S."/>
        </authorList>
    </citation>
    <scope>NUCLEOTIDE SEQUENCE</scope>
    <source>
        <strain evidence="2">S0AB</strain>
    </source>
</reference>
<evidence type="ECO:0000259" key="1">
    <source>
        <dbReference type="Pfam" id="PF12645"/>
    </source>
</evidence>
<comment type="caution">
    <text evidence="2">The sequence shown here is derived from an EMBL/GenBank/DDBJ whole genome shotgun (WGS) entry which is preliminary data.</text>
</comment>
<dbReference type="Pfam" id="PF12645">
    <property type="entry name" value="HTH_16"/>
    <property type="match status" value="1"/>
</dbReference>
<dbReference type="RefSeq" id="WP_241716738.1">
    <property type="nucleotide sequence ID" value="NZ_JALBUF010000026.1"/>
</dbReference>
<protein>
    <recommendedName>
        <fullName evidence="1">Helix-turn-helix conjugative transposon-like domain-containing protein</fullName>
    </recommendedName>
</protein>
<gene>
    <name evidence="2" type="ORF">MM817_03085</name>
</gene>
<dbReference type="AlphaFoldDB" id="A0A9X1VB52"/>
<keyword evidence="3" id="KW-1185">Reference proteome</keyword>
<name>A0A9X1VB52_9BACL</name>
<dbReference type="InterPro" id="IPR024760">
    <property type="entry name" value="HTH_dom_conjug_TS-like"/>
</dbReference>
<evidence type="ECO:0000313" key="2">
    <source>
        <dbReference type="EMBL" id="MCI0184788.1"/>
    </source>
</evidence>
<evidence type="ECO:0000313" key="3">
    <source>
        <dbReference type="Proteomes" id="UP001139263"/>
    </source>
</evidence>
<sequence length="74" mass="8574">MNVRIKDVLARAKAGDAKAMEDILLRFDRLIRKVSMSHGVVDEEIAQEVREELVRKVRRRIEKTEPHAKEKPAP</sequence>